<organism evidence="1 2">
    <name type="scientific">Mariniphaga anaerophila</name>
    <dbReference type="NCBI Taxonomy" id="1484053"/>
    <lineage>
        <taxon>Bacteria</taxon>
        <taxon>Pseudomonadati</taxon>
        <taxon>Bacteroidota</taxon>
        <taxon>Bacteroidia</taxon>
        <taxon>Marinilabiliales</taxon>
        <taxon>Prolixibacteraceae</taxon>
        <taxon>Mariniphaga</taxon>
    </lineage>
</organism>
<gene>
    <name evidence="1" type="ORF">SAMN05444274_10965</name>
</gene>
<proteinExistence type="predicted"/>
<dbReference type="InterPro" id="IPR025634">
    <property type="entry name" value="DUF4292"/>
</dbReference>
<keyword evidence="2" id="KW-1185">Reference proteome</keyword>
<sequence length="293" mass="33726">MKKLFLTGRSSIFILFLVVVAFSSCRTSRDISSGAIRPLAAERLLEQVEQNAFDYSDLTIRRINVQFSNNNSKTSFRANLKAVKDDKILASISKINIPVGKVLLTPDQLTYVNYIDRNYFEGDYSFLSNLLNFNLSFETIQAIISNNAISYHSKNQKFNSFIEDGKYVLQSANKQQSVKTGRLKNFFSGLGLHELKSEENTENSLVQTMYFNPRNFTLEKLVFDDPENDWHLEANFRDFERVEKKDYPGTINVKMMSPDETIELKIKLNGFSTETIDSINLNIPDSYKRIRAR</sequence>
<evidence type="ECO:0000313" key="2">
    <source>
        <dbReference type="Proteomes" id="UP000184164"/>
    </source>
</evidence>
<evidence type="ECO:0008006" key="3">
    <source>
        <dbReference type="Google" id="ProtNLM"/>
    </source>
</evidence>
<accession>A0A1M5EJP1</accession>
<reference evidence="1 2" key="1">
    <citation type="submission" date="2016-11" db="EMBL/GenBank/DDBJ databases">
        <authorList>
            <person name="Jaros S."/>
            <person name="Januszkiewicz K."/>
            <person name="Wedrychowicz H."/>
        </authorList>
    </citation>
    <scope>NUCLEOTIDE SEQUENCE [LARGE SCALE GENOMIC DNA]</scope>
    <source>
        <strain evidence="1 2">DSM 26910</strain>
    </source>
</reference>
<name>A0A1M5EJP1_9BACT</name>
<dbReference type="PROSITE" id="PS51257">
    <property type="entry name" value="PROKAR_LIPOPROTEIN"/>
    <property type="match status" value="1"/>
</dbReference>
<dbReference type="AlphaFoldDB" id="A0A1M5EJP1"/>
<dbReference type="EMBL" id="FQUM01000009">
    <property type="protein sequence ID" value="SHF79478.1"/>
    <property type="molecule type" value="Genomic_DNA"/>
</dbReference>
<dbReference type="RefSeq" id="WP_073003034.1">
    <property type="nucleotide sequence ID" value="NZ_FQUM01000009.1"/>
</dbReference>
<dbReference type="OrthoDB" id="1122661at2"/>
<dbReference type="STRING" id="1484053.SAMN05444274_10965"/>
<evidence type="ECO:0000313" key="1">
    <source>
        <dbReference type="EMBL" id="SHF79478.1"/>
    </source>
</evidence>
<protein>
    <recommendedName>
        <fullName evidence="3">DUF4292 domain-containing protein</fullName>
    </recommendedName>
</protein>
<dbReference type="Pfam" id="PF14125">
    <property type="entry name" value="DUF4292"/>
    <property type="match status" value="1"/>
</dbReference>
<dbReference type="Proteomes" id="UP000184164">
    <property type="component" value="Unassembled WGS sequence"/>
</dbReference>